<dbReference type="AlphaFoldDB" id="X0VDE1"/>
<feature type="non-terminal residue" evidence="1">
    <location>
        <position position="207"/>
    </location>
</feature>
<name>X0VDE1_9ZZZZ</name>
<evidence type="ECO:0000313" key="1">
    <source>
        <dbReference type="EMBL" id="GAG16375.1"/>
    </source>
</evidence>
<gene>
    <name evidence="1" type="ORF">S01H1_58030</name>
</gene>
<accession>X0VDE1</accession>
<dbReference type="EMBL" id="BARS01037880">
    <property type="protein sequence ID" value="GAG16375.1"/>
    <property type="molecule type" value="Genomic_DNA"/>
</dbReference>
<protein>
    <submittedName>
        <fullName evidence="1">Uncharacterized protein</fullName>
    </submittedName>
</protein>
<organism evidence="1">
    <name type="scientific">marine sediment metagenome</name>
    <dbReference type="NCBI Taxonomy" id="412755"/>
    <lineage>
        <taxon>unclassified sequences</taxon>
        <taxon>metagenomes</taxon>
        <taxon>ecological metagenomes</taxon>
    </lineage>
</organism>
<comment type="caution">
    <text evidence="1">The sequence shown here is derived from an EMBL/GenBank/DDBJ whole genome shotgun (WGS) entry which is preliminary data.</text>
</comment>
<sequence length="207" mass="23579">MAGWLNLNIKMIDIINGEITLDITNLILGSYPYKIVLNEKTTTEGIFNYCQGAQVFMSDKSKEQLTTLISPVRRFERDAWNNVTKQTDTLGNQTSRTYNYNNKVLTEVLPLITASNEHGQNYNTPTETYAYNARGYQIGIRDANGHVIAQRTDATGKSIATVLADGICEEKRLYDALGRMTWMQDSRGEIWYRNYNHLNKVIQITPP</sequence>
<dbReference type="Gene3D" id="2.180.10.10">
    <property type="entry name" value="RHS repeat-associated core"/>
    <property type="match status" value="1"/>
</dbReference>
<reference evidence="1" key="1">
    <citation type="journal article" date="2014" name="Front. Microbiol.">
        <title>High frequency of phylogenetically diverse reductive dehalogenase-homologous genes in deep subseafloor sedimentary metagenomes.</title>
        <authorList>
            <person name="Kawai M."/>
            <person name="Futagami T."/>
            <person name="Toyoda A."/>
            <person name="Takaki Y."/>
            <person name="Nishi S."/>
            <person name="Hori S."/>
            <person name="Arai W."/>
            <person name="Tsubouchi T."/>
            <person name="Morono Y."/>
            <person name="Uchiyama I."/>
            <person name="Ito T."/>
            <person name="Fujiyama A."/>
            <person name="Inagaki F."/>
            <person name="Takami H."/>
        </authorList>
    </citation>
    <scope>NUCLEOTIDE SEQUENCE</scope>
    <source>
        <strain evidence="1">Expedition CK06-06</strain>
    </source>
</reference>
<proteinExistence type="predicted"/>